<dbReference type="Gene3D" id="2.40.128.260">
    <property type="entry name" value="Type IV secretion system, VirB10/TraB/TrbI"/>
    <property type="match status" value="2"/>
</dbReference>
<gene>
    <name evidence="9" type="ORF">FXF03_00695</name>
</gene>
<evidence type="ECO:0000256" key="5">
    <source>
        <dbReference type="ARBA" id="ARBA00022989"/>
    </source>
</evidence>
<dbReference type="GO" id="GO:0005886">
    <property type="term" value="C:plasma membrane"/>
    <property type="evidence" value="ECO:0007669"/>
    <property type="project" value="UniProtKB-SubCell"/>
</dbReference>
<dbReference type="CDD" id="cd16429">
    <property type="entry name" value="VirB10"/>
    <property type="match status" value="1"/>
</dbReference>
<evidence type="ECO:0000256" key="6">
    <source>
        <dbReference type="ARBA" id="ARBA00023136"/>
    </source>
</evidence>
<name>A0ABD7SU57_VIBCL</name>
<protein>
    <submittedName>
        <fullName evidence="9">TrbI/VirB10 family protein</fullName>
    </submittedName>
</protein>
<comment type="subcellular location">
    <subcellularLocation>
        <location evidence="1">Cell membrane</location>
        <topology evidence="1">Single-pass membrane protein</topology>
    </subcellularLocation>
</comment>
<evidence type="ECO:0000256" key="8">
    <source>
        <dbReference type="SAM" id="Phobius"/>
    </source>
</evidence>
<feature type="compositionally biased region" description="Low complexity" evidence="7">
    <location>
        <begin position="132"/>
        <end position="141"/>
    </location>
</feature>
<evidence type="ECO:0000313" key="10">
    <source>
        <dbReference type="Proteomes" id="UP000323819"/>
    </source>
</evidence>
<comment type="caution">
    <text evidence="9">The sequence shown here is derived from an EMBL/GenBank/DDBJ whole genome shotgun (WGS) entry which is preliminary data.</text>
</comment>
<proteinExistence type="inferred from homology"/>
<keyword evidence="4 8" id="KW-0812">Transmembrane</keyword>
<evidence type="ECO:0000256" key="4">
    <source>
        <dbReference type="ARBA" id="ARBA00022692"/>
    </source>
</evidence>
<dbReference type="Proteomes" id="UP000323819">
    <property type="component" value="Unassembled WGS sequence"/>
</dbReference>
<evidence type="ECO:0000256" key="1">
    <source>
        <dbReference type="ARBA" id="ARBA00004162"/>
    </source>
</evidence>
<dbReference type="AlphaFoldDB" id="A0ABD7SU57"/>
<evidence type="ECO:0000256" key="3">
    <source>
        <dbReference type="ARBA" id="ARBA00022475"/>
    </source>
</evidence>
<feature type="transmembrane region" description="Helical" evidence="8">
    <location>
        <begin position="32"/>
        <end position="56"/>
    </location>
</feature>
<feature type="compositionally biased region" description="Pro residues" evidence="7">
    <location>
        <begin position="119"/>
        <end position="131"/>
    </location>
</feature>
<evidence type="ECO:0000313" key="9">
    <source>
        <dbReference type="EMBL" id="TXX67519.1"/>
    </source>
</evidence>
<keyword evidence="5 8" id="KW-1133">Transmembrane helix</keyword>
<organism evidence="9 10">
    <name type="scientific">Vibrio cholerae</name>
    <dbReference type="NCBI Taxonomy" id="666"/>
    <lineage>
        <taxon>Bacteria</taxon>
        <taxon>Pseudomonadati</taxon>
        <taxon>Pseudomonadota</taxon>
        <taxon>Gammaproteobacteria</taxon>
        <taxon>Vibrionales</taxon>
        <taxon>Vibrionaceae</taxon>
        <taxon>Vibrio</taxon>
    </lineage>
</organism>
<dbReference type="EMBL" id="VSIJ01000002">
    <property type="protein sequence ID" value="TXX67519.1"/>
    <property type="molecule type" value="Genomic_DNA"/>
</dbReference>
<dbReference type="InterPro" id="IPR042217">
    <property type="entry name" value="T4SS_VirB10/TrbI"/>
</dbReference>
<keyword evidence="6 8" id="KW-0472">Membrane</keyword>
<keyword evidence="3" id="KW-1003">Cell membrane</keyword>
<dbReference type="NCBIfam" id="NF038091">
    <property type="entry name" value="T4SS_VirB10"/>
    <property type="match status" value="1"/>
</dbReference>
<accession>A0ABD7SU57</accession>
<dbReference type="RefSeq" id="WP_148521264.1">
    <property type="nucleotide sequence ID" value="NZ_JACYSO010000023.1"/>
</dbReference>
<feature type="region of interest" description="Disordered" evidence="7">
    <location>
        <begin position="70"/>
        <end position="164"/>
    </location>
</feature>
<evidence type="ECO:0000256" key="2">
    <source>
        <dbReference type="ARBA" id="ARBA00010265"/>
    </source>
</evidence>
<reference evidence="9 10" key="1">
    <citation type="submission" date="2019-06" db="EMBL/GenBank/DDBJ databases">
        <title>Vibrio cholerae phylogeny based on whole-genome sequencing reveals genetic diversity and population strucutre.</title>
        <authorList>
            <person name="Zhiqiu Y."/>
            <person name="Bin L."/>
            <person name="Lingyan J."/>
        </authorList>
    </citation>
    <scope>NUCLEOTIDE SEQUENCE [LARGE SCALE GENOMIC DNA]</scope>
    <source>
        <strain evidence="9 10">N2814</strain>
    </source>
</reference>
<dbReference type="InterPro" id="IPR005498">
    <property type="entry name" value="T4SS_VirB10/TraB/TrbI"/>
</dbReference>
<evidence type="ECO:0000256" key="7">
    <source>
        <dbReference type="SAM" id="MobiDB-lite"/>
    </source>
</evidence>
<sequence length="407" mass="44330">MNDIDIDIPPLGMKDRRNLNVGSHLKSNKKPLIIAAFLAVVVLVVIFAVTMAAAVLEESLKQEPVVEVESNHMAGKEHSVVDESSSSWLEELRRQKAKDEEKKQAEALAAEKEANSPTVQPPPAKPKPSAQPAPQVQPSQPRVTRRPDSYRESPPPKPEPNRKLSATVTYQATQDAMNVANSVLNEPQYDTSFNSSRFAKGTASARPRGSLDYLLKHGSVIPCAIYTQIISTHSGYVTCRVTQDVYSANGATLLVEKGSLASGVQNVAMEQGQARIFTTWADIETPQGIMIQIDSLGTGALGAAGIDAWVDNHFAERFGGAIMLSFVDDALATLSSQLSKKNNVSVDNSTQNASDMASKALESSINIPPTGYAYIGQRINILIARDIDMSSVYQLVEDEYEYEEYYE</sequence>
<comment type="similarity">
    <text evidence="2">Belongs to the TrbI/VirB10 family.</text>
</comment>
<dbReference type="Pfam" id="PF03743">
    <property type="entry name" value="TrbI"/>
    <property type="match status" value="1"/>
</dbReference>
<feature type="compositionally biased region" description="Basic and acidic residues" evidence="7">
    <location>
        <begin position="90"/>
        <end position="114"/>
    </location>
</feature>
<dbReference type="InterPro" id="IPR047695">
    <property type="entry name" value="T4SS_VirB10/PtlG"/>
</dbReference>